<sequence length="106" mass="12916">MDVQKKYGLTEDIYKNFIEFLNNFNMTFTTHNWPQEIISKFKQLECLKGKYETLLVDHDEMQNKYEKELERIIESKNTQQNHLKQQLRECEAELQDCRDKLLEPKN</sequence>
<evidence type="ECO:0000256" key="1">
    <source>
        <dbReference type="SAM" id="Coils"/>
    </source>
</evidence>
<organism evidence="2 3">
    <name type="scientific">Trichonephila clavata</name>
    <name type="common">Joro spider</name>
    <name type="synonym">Nephila clavata</name>
    <dbReference type="NCBI Taxonomy" id="2740835"/>
    <lineage>
        <taxon>Eukaryota</taxon>
        <taxon>Metazoa</taxon>
        <taxon>Ecdysozoa</taxon>
        <taxon>Arthropoda</taxon>
        <taxon>Chelicerata</taxon>
        <taxon>Arachnida</taxon>
        <taxon>Araneae</taxon>
        <taxon>Araneomorphae</taxon>
        <taxon>Entelegynae</taxon>
        <taxon>Araneoidea</taxon>
        <taxon>Nephilidae</taxon>
        <taxon>Trichonephila</taxon>
    </lineage>
</organism>
<evidence type="ECO:0000313" key="3">
    <source>
        <dbReference type="Proteomes" id="UP000887116"/>
    </source>
</evidence>
<proteinExistence type="predicted"/>
<keyword evidence="1" id="KW-0175">Coiled coil</keyword>
<dbReference type="Proteomes" id="UP000887116">
    <property type="component" value="Unassembled WGS sequence"/>
</dbReference>
<reference evidence="2" key="1">
    <citation type="submission" date="2020-07" db="EMBL/GenBank/DDBJ databases">
        <title>Multicomponent nature underlies the extraordinary mechanical properties of spider dragline silk.</title>
        <authorList>
            <person name="Kono N."/>
            <person name="Nakamura H."/>
            <person name="Mori M."/>
            <person name="Yoshida Y."/>
            <person name="Ohtoshi R."/>
            <person name="Malay A.D."/>
            <person name="Moran D.A.P."/>
            <person name="Tomita M."/>
            <person name="Numata K."/>
            <person name="Arakawa K."/>
        </authorList>
    </citation>
    <scope>NUCLEOTIDE SEQUENCE</scope>
</reference>
<evidence type="ECO:0000313" key="2">
    <source>
        <dbReference type="EMBL" id="GFR15172.1"/>
    </source>
</evidence>
<dbReference type="EMBL" id="BMAO01017364">
    <property type="protein sequence ID" value="GFR15172.1"/>
    <property type="molecule type" value="Genomic_DNA"/>
</dbReference>
<dbReference type="AlphaFoldDB" id="A0A8X6LNR5"/>
<accession>A0A8X6LNR5</accession>
<comment type="caution">
    <text evidence="2">The sequence shown here is derived from an EMBL/GenBank/DDBJ whole genome shotgun (WGS) entry which is preliminary data.</text>
</comment>
<name>A0A8X6LNR5_TRICU</name>
<protein>
    <submittedName>
        <fullName evidence="2">Uncharacterized protein</fullName>
    </submittedName>
</protein>
<keyword evidence="3" id="KW-1185">Reference proteome</keyword>
<gene>
    <name evidence="2" type="ORF">TNCT_284231</name>
</gene>
<feature type="coiled-coil region" evidence="1">
    <location>
        <begin position="44"/>
        <end position="100"/>
    </location>
</feature>
<dbReference type="OrthoDB" id="10354661at2759"/>